<evidence type="ECO:0000256" key="4">
    <source>
        <dbReference type="ARBA" id="ARBA00022801"/>
    </source>
</evidence>
<dbReference type="EC" id="3.6.1.41" evidence="3"/>
<organism evidence="10 11">
    <name type="scientific">Laribacter hongkongensis</name>
    <dbReference type="NCBI Taxonomy" id="168471"/>
    <lineage>
        <taxon>Bacteria</taxon>
        <taxon>Pseudomonadati</taxon>
        <taxon>Pseudomonadota</taxon>
        <taxon>Betaproteobacteria</taxon>
        <taxon>Neisseriales</taxon>
        <taxon>Aquaspirillaceae</taxon>
        <taxon>Laribacter</taxon>
    </lineage>
</organism>
<dbReference type="Proteomes" id="UP000197424">
    <property type="component" value="Chromosome"/>
</dbReference>
<evidence type="ECO:0000313" key="11">
    <source>
        <dbReference type="Proteomes" id="UP000197424"/>
    </source>
</evidence>
<dbReference type="Pfam" id="PF00149">
    <property type="entry name" value="Metallophos"/>
    <property type="match status" value="1"/>
</dbReference>
<name>A0A248LF94_9NEIS</name>
<evidence type="ECO:0000256" key="2">
    <source>
        <dbReference type="ARBA" id="ARBA00005419"/>
    </source>
</evidence>
<evidence type="ECO:0000256" key="1">
    <source>
        <dbReference type="ARBA" id="ARBA00003413"/>
    </source>
</evidence>
<dbReference type="InterPro" id="IPR029052">
    <property type="entry name" value="Metallo-depent_PP-like"/>
</dbReference>
<gene>
    <name evidence="10" type="ORF">LHGZ1_0318</name>
</gene>
<accession>A0A248LF94</accession>
<dbReference type="PIRSF" id="PIRSF000903">
    <property type="entry name" value="B5n-ttraPtase_sm"/>
    <property type="match status" value="1"/>
</dbReference>
<keyword evidence="4" id="KW-0378">Hydrolase</keyword>
<comment type="similarity">
    <text evidence="2">Belongs to the Ap4A hydrolase family.</text>
</comment>
<evidence type="ECO:0000256" key="7">
    <source>
        <dbReference type="ARBA" id="ARBA00033210"/>
    </source>
</evidence>
<evidence type="ECO:0000256" key="8">
    <source>
        <dbReference type="ARBA" id="ARBA00049417"/>
    </source>
</evidence>
<dbReference type="NCBIfam" id="NF001204">
    <property type="entry name" value="PRK00166.1"/>
    <property type="match status" value="1"/>
</dbReference>
<reference evidence="11" key="1">
    <citation type="submission" date="2017-06" db="EMBL/GenBank/DDBJ databases">
        <title>Whole genome sequence of Laribacter hongkongensis LHGZ1.</title>
        <authorList>
            <person name="Chen D."/>
            <person name="Wu H."/>
            <person name="Chen J."/>
        </authorList>
    </citation>
    <scope>NUCLEOTIDE SEQUENCE [LARGE SCALE GENOMIC DNA]</scope>
    <source>
        <strain evidence="11">LHGZ1</strain>
    </source>
</reference>
<comment type="function">
    <text evidence="1">Hydrolyzes diadenosine 5',5'''-P1,P4-tetraphosphate to yield ADP.</text>
</comment>
<dbReference type="GO" id="GO:0008803">
    <property type="term" value="F:bis(5'-nucleosyl)-tetraphosphatase (symmetrical) activity"/>
    <property type="evidence" value="ECO:0007669"/>
    <property type="project" value="UniProtKB-EC"/>
</dbReference>
<evidence type="ECO:0000256" key="5">
    <source>
        <dbReference type="ARBA" id="ARBA00031248"/>
    </source>
</evidence>
<dbReference type="PANTHER" id="PTHR40942">
    <property type="match status" value="1"/>
</dbReference>
<proteinExistence type="inferred from homology"/>
<dbReference type="PANTHER" id="PTHR40942:SF4">
    <property type="entry name" value="CYTOCHROME C5"/>
    <property type="match status" value="1"/>
</dbReference>
<protein>
    <recommendedName>
        <fullName evidence="3">bis(5'-nucleosyl)-tetraphosphatase (symmetrical)</fullName>
        <ecNumber evidence="3">3.6.1.41</ecNumber>
    </recommendedName>
    <alternativeName>
        <fullName evidence="6">Ap4A hydrolase</fullName>
    </alternativeName>
    <alternativeName>
        <fullName evidence="5">Diadenosine 5',5'''-P1,P4-tetraphosphate pyrophosphohydrolase</fullName>
    </alternativeName>
    <alternativeName>
        <fullName evidence="7">Diadenosine tetraphosphatase</fullName>
    </alternativeName>
</protein>
<dbReference type="NCBIfam" id="TIGR00668">
    <property type="entry name" value="apaH"/>
    <property type="match status" value="1"/>
</dbReference>
<comment type="catalytic activity">
    <reaction evidence="8">
        <text>P(1),P(4)-bis(5'-adenosyl) tetraphosphate + H2O = 2 ADP + 2 H(+)</text>
        <dbReference type="Rhea" id="RHEA:24252"/>
        <dbReference type="ChEBI" id="CHEBI:15377"/>
        <dbReference type="ChEBI" id="CHEBI:15378"/>
        <dbReference type="ChEBI" id="CHEBI:58141"/>
        <dbReference type="ChEBI" id="CHEBI:456216"/>
        <dbReference type="EC" id="3.6.1.41"/>
    </reaction>
</comment>
<dbReference type="OrthoDB" id="9807890at2"/>
<dbReference type="AlphaFoldDB" id="A0A248LF94"/>
<dbReference type="CDD" id="cd07422">
    <property type="entry name" value="MPP_ApaH"/>
    <property type="match status" value="1"/>
</dbReference>
<feature type="domain" description="Calcineurin-like phosphoesterase" evidence="9">
    <location>
        <begin position="4"/>
        <end position="150"/>
    </location>
</feature>
<dbReference type="InterPro" id="IPR004617">
    <property type="entry name" value="ApaH"/>
</dbReference>
<dbReference type="Gene3D" id="3.60.21.10">
    <property type="match status" value="1"/>
</dbReference>
<sequence length="278" mass="31097">MATYAIGDIQGCFTQFQQLLQRIGFSPSRDRLWLTGDLVNRGPDSLAMLRWAFEHQDSLTLTLGNHDLHLLAVSQGYGRLKPGDTLAPILEATDGKVLLDWLRLQPLMVLDEGYAMVHAGLLPAWTLDHALDLATEVEDWLGGPHWREFFARMYGNKPARWDDSLTGIDRLRMIVNAMTRLRLINRQGDMDFAFKGELADAPPDLLAWFDAPHARWQEAGIPLVFGHWSALGLHVDGRAIGLDTGCLWGGQLTALRLSDRQLFQQACPVTRPIQPPAA</sequence>
<evidence type="ECO:0000256" key="6">
    <source>
        <dbReference type="ARBA" id="ARBA00032248"/>
    </source>
</evidence>
<evidence type="ECO:0000313" key="10">
    <source>
        <dbReference type="EMBL" id="ASJ23149.1"/>
    </source>
</evidence>
<evidence type="ECO:0000256" key="3">
    <source>
        <dbReference type="ARBA" id="ARBA00012506"/>
    </source>
</evidence>
<dbReference type="InterPro" id="IPR004843">
    <property type="entry name" value="Calcineurin-like_PHP"/>
</dbReference>
<dbReference type="EMBL" id="CP022115">
    <property type="protein sequence ID" value="ASJ23149.1"/>
    <property type="molecule type" value="Genomic_DNA"/>
</dbReference>
<dbReference type="SUPFAM" id="SSF56300">
    <property type="entry name" value="Metallo-dependent phosphatases"/>
    <property type="match status" value="1"/>
</dbReference>
<evidence type="ECO:0000259" key="9">
    <source>
        <dbReference type="Pfam" id="PF00149"/>
    </source>
</evidence>
<dbReference type="RefSeq" id="WP_088859931.1">
    <property type="nucleotide sequence ID" value="NZ_CP022115.1"/>
</dbReference>